<keyword evidence="7" id="KW-1185">Reference proteome</keyword>
<evidence type="ECO:0000313" key="6">
    <source>
        <dbReference type="EMBL" id="SPT69015.1"/>
    </source>
</evidence>
<dbReference type="InterPro" id="IPR017871">
    <property type="entry name" value="ABC_transporter-like_CS"/>
</dbReference>
<dbReference type="PROSITE" id="PS50893">
    <property type="entry name" value="ABC_TRANSPORTER_2"/>
    <property type="match status" value="2"/>
</dbReference>
<dbReference type="SUPFAM" id="SSF52540">
    <property type="entry name" value="P-loop containing nucleoside triphosphate hydrolases"/>
    <property type="match status" value="2"/>
</dbReference>
<feature type="domain" description="ABC transporter" evidence="5">
    <location>
        <begin position="253"/>
        <end position="504"/>
    </location>
</feature>
<keyword evidence="2" id="KW-0677">Repeat</keyword>
<evidence type="ECO:0000313" key="7">
    <source>
        <dbReference type="Proteomes" id="UP000250086"/>
    </source>
</evidence>
<name>A0A2X0VNZ0_9GAMM</name>
<dbReference type="RefSeq" id="WP_172457970.1">
    <property type="nucleotide sequence ID" value="NZ_UAPU01000001.1"/>
</dbReference>
<dbReference type="CDD" id="cd03215">
    <property type="entry name" value="ABC_Carb_Monos_II"/>
    <property type="match status" value="1"/>
</dbReference>
<reference evidence="6 7" key="1">
    <citation type="submission" date="2018-06" db="EMBL/GenBank/DDBJ databases">
        <authorList>
            <consortium name="Pathogen Informatics"/>
            <person name="Doyle S."/>
        </authorList>
    </citation>
    <scope>NUCLEOTIDE SEQUENCE [LARGE SCALE GENOMIC DNA]</scope>
    <source>
        <strain evidence="6 7">NCTC13093</strain>
    </source>
</reference>
<dbReference type="InterPro" id="IPR003593">
    <property type="entry name" value="AAA+_ATPase"/>
</dbReference>
<evidence type="ECO:0000256" key="1">
    <source>
        <dbReference type="ARBA" id="ARBA00022448"/>
    </source>
</evidence>
<keyword evidence="4 6" id="KW-0067">ATP-binding</keyword>
<evidence type="ECO:0000256" key="4">
    <source>
        <dbReference type="ARBA" id="ARBA00022840"/>
    </source>
</evidence>
<dbReference type="EMBL" id="UAPV01000001">
    <property type="protein sequence ID" value="SPT69015.1"/>
    <property type="molecule type" value="Genomic_DNA"/>
</dbReference>
<proteinExistence type="predicted"/>
<evidence type="ECO:0000256" key="3">
    <source>
        <dbReference type="ARBA" id="ARBA00022741"/>
    </source>
</evidence>
<dbReference type="GO" id="GO:0016887">
    <property type="term" value="F:ATP hydrolysis activity"/>
    <property type="evidence" value="ECO:0007669"/>
    <property type="project" value="InterPro"/>
</dbReference>
<accession>A0A2X0VNZ0</accession>
<dbReference type="Proteomes" id="UP000250086">
    <property type="component" value="Unassembled WGS sequence"/>
</dbReference>
<keyword evidence="3" id="KW-0547">Nucleotide-binding</keyword>
<dbReference type="GO" id="GO:0005524">
    <property type="term" value="F:ATP binding"/>
    <property type="evidence" value="ECO:0007669"/>
    <property type="project" value="UniProtKB-KW"/>
</dbReference>
<gene>
    <name evidence="6" type="primary">araG</name>
    <name evidence="6" type="ORF">NCTC13093_00378</name>
</gene>
<protein>
    <submittedName>
        <fullName evidence="6">Arabinose import ATP-binding protein AraG</fullName>
        <ecNumber evidence="6">3.6.3.17</ecNumber>
    </submittedName>
</protein>
<dbReference type="PANTHER" id="PTHR43790">
    <property type="entry name" value="CARBOHYDRATE TRANSPORT ATP-BINDING PROTEIN MG119-RELATED"/>
    <property type="match status" value="1"/>
</dbReference>
<dbReference type="PANTHER" id="PTHR43790:SF9">
    <property type="entry name" value="GALACTOFURANOSE TRANSPORTER ATP-BINDING PROTEIN YTFR"/>
    <property type="match status" value="1"/>
</dbReference>
<dbReference type="CDD" id="cd03216">
    <property type="entry name" value="ABC_Carb_Monos_I"/>
    <property type="match status" value="1"/>
</dbReference>
<dbReference type="SMART" id="SM00382">
    <property type="entry name" value="AAA"/>
    <property type="match status" value="2"/>
</dbReference>
<dbReference type="Pfam" id="PF00005">
    <property type="entry name" value="ABC_tran"/>
    <property type="match status" value="2"/>
</dbReference>
<dbReference type="AlphaFoldDB" id="A0A2X0VNZ0"/>
<dbReference type="PROSITE" id="PS00211">
    <property type="entry name" value="ABC_TRANSPORTER_1"/>
    <property type="match status" value="1"/>
</dbReference>
<sequence length="504" mass="55502">MTVDKFHLSMKNIEIEFPGIKALKGVDFNTEGGVIHALVGANGAGKSTLMSVLSGRYTHYTGEISINGQNVEIRSASDAKKLGLEIVYQEVDTALIPYLSVAENVMFNNMVNSMTGSVVSWSEIKRVAKEQLDKLNITLDLNAHVDTLTLAQKQMVLIARCLASNCRLLILDEPTAPLSNTETKELFRVVRDLSSKGLAIIFISHRLAELYEICSQITVMRDGANVCSYPLTKEIEQNTIVEQMLGRSYSDAYQKMDIKLGKELLRVEHLSERENAVQDINLYVREGEIVGIAGLVGAGKTELCKTLFGAMQAREGTITLEGKKVDCSTPYHAVQNGFALVPEERRKEGVLITDSVYENISIAAIDSVCNAAKVVSVRKQKAVADRYIEDLGIKTPSNDKVVALLSGGNQQKVVLAKWLNSKAKVYIFDEPTKGIDVGAKQDMYVLIEKLAASGCGAIYATCEFNEILSICDRIYVMYDGQIVKELLPKETSEKELLFYCTGGR</sequence>
<dbReference type="Gene3D" id="3.40.50.300">
    <property type="entry name" value="P-loop containing nucleotide triphosphate hydrolases"/>
    <property type="match status" value="2"/>
</dbReference>
<dbReference type="InterPro" id="IPR027417">
    <property type="entry name" value="P-loop_NTPase"/>
</dbReference>
<organism evidence="6 7">
    <name type="scientific">Anaerobiospirillum thomasii</name>
    <dbReference type="NCBI Taxonomy" id="179995"/>
    <lineage>
        <taxon>Bacteria</taxon>
        <taxon>Pseudomonadati</taxon>
        <taxon>Pseudomonadota</taxon>
        <taxon>Gammaproteobacteria</taxon>
        <taxon>Aeromonadales</taxon>
        <taxon>Succinivibrionaceae</taxon>
        <taxon>Anaerobiospirillum</taxon>
    </lineage>
</organism>
<keyword evidence="6" id="KW-0378">Hydrolase</keyword>
<keyword evidence="1" id="KW-0813">Transport</keyword>
<dbReference type="InterPro" id="IPR050107">
    <property type="entry name" value="ABC_carbohydrate_import_ATPase"/>
</dbReference>
<feature type="domain" description="ABC transporter" evidence="5">
    <location>
        <begin position="8"/>
        <end position="247"/>
    </location>
</feature>
<dbReference type="InterPro" id="IPR003439">
    <property type="entry name" value="ABC_transporter-like_ATP-bd"/>
</dbReference>
<evidence type="ECO:0000256" key="2">
    <source>
        <dbReference type="ARBA" id="ARBA00022737"/>
    </source>
</evidence>
<evidence type="ECO:0000259" key="5">
    <source>
        <dbReference type="PROSITE" id="PS50893"/>
    </source>
</evidence>
<dbReference type="EC" id="3.6.3.17" evidence="6"/>